<feature type="transmembrane region" description="Helical" evidence="6">
    <location>
        <begin position="294"/>
        <end position="312"/>
    </location>
</feature>
<keyword evidence="2" id="KW-1003">Cell membrane</keyword>
<dbReference type="GO" id="GO:0005886">
    <property type="term" value="C:plasma membrane"/>
    <property type="evidence" value="ECO:0007669"/>
    <property type="project" value="UniProtKB-SubCell"/>
</dbReference>
<sequence>MLRPLLYGIALTVFVLTGSFLYVLKRTMSKEIFEVLPLLDKRYLFLSVLSMFFYHTFDNIRLFILARAMNLRYSFFYGYLISFISTFGATITPAHVGGEMMSLYTLSRKGGRLHKVMSVVVMKTITGMVFFVFMFPFLVYYFYKHTQEAVRLFVILVVLGLLSLLVYKVFKYLFDRSQNQNQSLMMKVKYTLKRFIIVSRLFLRDKKKHIFLATLSSIILYVCFLLSGAFLLSAFEPSVSFSKAVLSQIVLLYAIFLSPTPGGSGVGEVGGLEVFSGFLPAYMLGSFVILWRFITQYLSAIIGGVLFFSLLFKDARTVLR</sequence>
<gene>
    <name evidence="7" type="ORF">ENN04_05660</name>
</gene>
<organism evidence="7">
    <name type="scientific">Thermocrinis ruber</name>
    <dbReference type="NCBI Taxonomy" id="75906"/>
    <lineage>
        <taxon>Bacteria</taxon>
        <taxon>Pseudomonadati</taxon>
        <taxon>Aquificota</taxon>
        <taxon>Aquificia</taxon>
        <taxon>Aquificales</taxon>
        <taxon>Aquificaceae</taxon>
        <taxon>Thermocrinis</taxon>
    </lineage>
</organism>
<accession>A0A7C5WZ61</accession>
<feature type="transmembrane region" description="Helical" evidence="6">
    <location>
        <begin position="149"/>
        <end position="170"/>
    </location>
</feature>
<dbReference type="Pfam" id="PF03706">
    <property type="entry name" value="LPG_synthase_TM"/>
    <property type="match status" value="1"/>
</dbReference>
<dbReference type="EMBL" id="DSAC01000068">
    <property type="protein sequence ID" value="HHO74112.1"/>
    <property type="molecule type" value="Genomic_DNA"/>
</dbReference>
<feature type="transmembrane region" description="Helical" evidence="6">
    <location>
        <begin position="76"/>
        <end position="96"/>
    </location>
</feature>
<comment type="caution">
    <text evidence="7">The sequence shown here is derived from an EMBL/GenBank/DDBJ whole genome shotgun (WGS) entry which is preliminary data.</text>
</comment>
<feature type="transmembrane region" description="Helical" evidence="6">
    <location>
        <begin position="210"/>
        <end position="232"/>
    </location>
</feature>
<evidence type="ECO:0000256" key="5">
    <source>
        <dbReference type="ARBA" id="ARBA00023136"/>
    </source>
</evidence>
<keyword evidence="5 6" id="KW-0472">Membrane</keyword>
<dbReference type="InterPro" id="IPR022791">
    <property type="entry name" value="L-PG_synthase/AglD"/>
</dbReference>
<keyword evidence="4 6" id="KW-1133">Transmembrane helix</keyword>
<proteinExistence type="predicted"/>
<dbReference type="AlphaFoldDB" id="A0A7C5WZ61"/>
<feature type="transmembrane region" description="Helical" evidence="6">
    <location>
        <begin position="116"/>
        <end position="143"/>
    </location>
</feature>
<dbReference type="PANTHER" id="PTHR37693:SF1">
    <property type="entry name" value="INTEGRAL MEMBRANE PROTEIN"/>
    <property type="match status" value="1"/>
</dbReference>
<reference evidence="7" key="1">
    <citation type="journal article" date="2020" name="mSystems">
        <title>Genome- and Community-Level Interaction Insights into Carbon Utilization and Element Cycling Functions of Hydrothermarchaeota in Hydrothermal Sediment.</title>
        <authorList>
            <person name="Zhou Z."/>
            <person name="Liu Y."/>
            <person name="Xu W."/>
            <person name="Pan J."/>
            <person name="Luo Z.H."/>
            <person name="Li M."/>
        </authorList>
    </citation>
    <scope>NUCLEOTIDE SEQUENCE [LARGE SCALE GENOMIC DNA]</scope>
    <source>
        <strain evidence="7">SpSt-114</strain>
    </source>
</reference>
<evidence type="ECO:0000256" key="4">
    <source>
        <dbReference type="ARBA" id="ARBA00022989"/>
    </source>
</evidence>
<protein>
    <submittedName>
        <fullName evidence="7">Flippase-like domain-containing protein</fullName>
    </submittedName>
</protein>
<feature type="transmembrane region" description="Helical" evidence="6">
    <location>
        <begin position="44"/>
        <end position="64"/>
    </location>
</feature>
<name>A0A7C5WZ61_9AQUI</name>
<evidence type="ECO:0000256" key="3">
    <source>
        <dbReference type="ARBA" id="ARBA00022692"/>
    </source>
</evidence>
<feature type="transmembrane region" description="Helical" evidence="6">
    <location>
        <begin position="6"/>
        <end position="24"/>
    </location>
</feature>
<evidence type="ECO:0000256" key="6">
    <source>
        <dbReference type="SAM" id="Phobius"/>
    </source>
</evidence>
<dbReference type="NCBIfam" id="TIGR00374">
    <property type="entry name" value="flippase-like domain"/>
    <property type="match status" value="1"/>
</dbReference>
<dbReference type="PANTHER" id="PTHR37693">
    <property type="entry name" value="PHOSPHATIDYLGLYCEROL LYSYLTRANSFERASE"/>
    <property type="match status" value="1"/>
</dbReference>
<keyword evidence="3 6" id="KW-0812">Transmembrane</keyword>
<comment type="subcellular location">
    <subcellularLocation>
        <location evidence="1">Cell membrane</location>
        <topology evidence="1">Multi-pass membrane protein</topology>
    </subcellularLocation>
</comment>
<evidence type="ECO:0000256" key="1">
    <source>
        <dbReference type="ARBA" id="ARBA00004651"/>
    </source>
</evidence>
<evidence type="ECO:0000313" key="7">
    <source>
        <dbReference type="EMBL" id="HHO74112.1"/>
    </source>
</evidence>
<evidence type="ECO:0000256" key="2">
    <source>
        <dbReference type="ARBA" id="ARBA00022475"/>
    </source>
</evidence>